<keyword evidence="2" id="KW-1185">Reference proteome</keyword>
<dbReference type="Proteomes" id="UP000030689">
    <property type="component" value="Unassembled WGS sequence"/>
</dbReference>
<dbReference type="EMBL" id="KI517464">
    <property type="protein sequence ID" value="ESQ43519.1"/>
    <property type="molecule type" value="Genomic_DNA"/>
</dbReference>
<evidence type="ECO:0000313" key="2">
    <source>
        <dbReference type="Proteomes" id="UP000030689"/>
    </source>
</evidence>
<accession>V4LII8</accession>
<proteinExistence type="predicted"/>
<organism evidence="1 2">
    <name type="scientific">Eutrema salsugineum</name>
    <name type="common">Saltwater cress</name>
    <name type="synonym">Sisymbrium salsugineum</name>
    <dbReference type="NCBI Taxonomy" id="72664"/>
    <lineage>
        <taxon>Eukaryota</taxon>
        <taxon>Viridiplantae</taxon>
        <taxon>Streptophyta</taxon>
        <taxon>Embryophyta</taxon>
        <taxon>Tracheophyta</taxon>
        <taxon>Spermatophyta</taxon>
        <taxon>Magnoliopsida</taxon>
        <taxon>eudicotyledons</taxon>
        <taxon>Gunneridae</taxon>
        <taxon>Pentapetalae</taxon>
        <taxon>rosids</taxon>
        <taxon>malvids</taxon>
        <taxon>Brassicales</taxon>
        <taxon>Brassicaceae</taxon>
        <taxon>Eutremeae</taxon>
        <taxon>Eutrema</taxon>
    </lineage>
</organism>
<evidence type="ECO:0000313" key="1">
    <source>
        <dbReference type="EMBL" id="ESQ43519.1"/>
    </source>
</evidence>
<protein>
    <submittedName>
        <fullName evidence="1">Uncharacterized protein</fullName>
    </submittedName>
</protein>
<dbReference type="Gramene" id="ESQ43519">
    <property type="protein sequence ID" value="ESQ43519"/>
    <property type="gene ID" value="EUTSA_v10015022mg"/>
</dbReference>
<sequence length="125" mass="14026">MGPSRLYPYSFSASSSKFLNKGWFNSFVFTTILCSVGPTYTVKHPCGGGESLLIFTFDSLFLASSTRTEPFQDLLFLIEALVEELVCLKDFIFLHVFIIGFSICGDQIQESRIRRKCVVGQASFI</sequence>
<name>V4LII8_EUTSA</name>
<gene>
    <name evidence="1" type="ORF">EUTSA_v10015022mg</name>
</gene>
<dbReference type="KEGG" id="eus:EUTSA_v10015022mg"/>
<dbReference type="AlphaFoldDB" id="V4LII8"/>
<reference evidence="1 2" key="1">
    <citation type="journal article" date="2013" name="Front. Plant Sci.">
        <title>The Reference Genome of the Halophytic Plant Eutrema salsugineum.</title>
        <authorList>
            <person name="Yang R."/>
            <person name="Jarvis D.E."/>
            <person name="Chen H."/>
            <person name="Beilstein M.A."/>
            <person name="Grimwood J."/>
            <person name="Jenkins J."/>
            <person name="Shu S."/>
            <person name="Prochnik S."/>
            <person name="Xin M."/>
            <person name="Ma C."/>
            <person name="Schmutz J."/>
            <person name="Wing R.A."/>
            <person name="Mitchell-Olds T."/>
            <person name="Schumaker K.S."/>
            <person name="Wang X."/>
        </authorList>
    </citation>
    <scope>NUCLEOTIDE SEQUENCE [LARGE SCALE GENOMIC DNA]</scope>
</reference>